<name>A0A495IFY5_9MICO</name>
<dbReference type="AlphaFoldDB" id="A0A495IFY5"/>
<proteinExistence type="predicted"/>
<dbReference type="OrthoDB" id="9802699at2"/>
<protein>
    <submittedName>
        <fullName evidence="5">L-alanine-DL-glutamate epimerase-like enolase superfamily enzyme</fullName>
    </submittedName>
</protein>
<keyword evidence="3" id="KW-0460">Magnesium</keyword>
<sequence>MPAVTRLRVDAYTVPTTTDGEAMPESDGTLTWKSTDVIVVEIDAGGLTGLGYAYTSPAAVPLIRDLLAPIVLDSHVDDPTATFWRMGAVVRNLGWVGVSASAISAVDVALHDLRARLAGEALTAFLARGATGRQPHDGVMASGSGGFTNYSDAQLSRQLSRWVDEGLRAVKMKIGTHPEQDPARVALARQAIGDDIALFVDANGAYERSEAIDLAHRFAEHDVTWFEEPVSSDDLPGLRLVRETAPDGMRVAAGEYGWTPWYFRTMLNAGAVDTLQADATRCGGVTGFGLAVEAAAEAGVPLSAHTSPALHGVLAPAFDDVVHVEYFHDHVLIESEFFDGTPALVDGRLLADLAAPGHGMSIRRADVDRYARASWRSS</sequence>
<comment type="cofactor">
    <cofactor evidence="1">
        <name>Mg(2+)</name>
        <dbReference type="ChEBI" id="CHEBI:18420"/>
    </cofactor>
</comment>
<evidence type="ECO:0000259" key="4">
    <source>
        <dbReference type="SMART" id="SM00922"/>
    </source>
</evidence>
<dbReference type="InterPro" id="IPR013342">
    <property type="entry name" value="Mandelate_racemase_C"/>
</dbReference>
<dbReference type="GO" id="GO:0016052">
    <property type="term" value="P:carbohydrate catabolic process"/>
    <property type="evidence" value="ECO:0007669"/>
    <property type="project" value="TreeGrafter"/>
</dbReference>
<organism evidence="5 6">
    <name type="scientific">Frondihabitans australicus</name>
    <dbReference type="NCBI Taxonomy" id="386892"/>
    <lineage>
        <taxon>Bacteria</taxon>
        <taxon>Bacillati</taxon>
        <taxon>Actinomycetota</taxon>
        <taxon>Actinomycetes</taxon>
        <taxon>Micrococcales</taxon>
        <taxon>Microbacteriaceae</taxon>
        <taxon>Frondihabitans</taxon>
    </lineage>
</organism>
<dbReference type="PANTHER" id="PTHR13794">
    <property type="entry name" value="ENOLASE SUPERFAMILY, MANDELATE RACEMASE"/>
    <property type="match status" value="1"/>
</dbReference>
<comment type="caution">
    <text evidence="5">The sequence shown here is derived from an EMBL/GenBank/DDBJ whole genome shotgun (WGS) entry which is preliminary data.</text>
</comment>
<accession>A0A495IFY5</accession>
<keyword evidence="2" id="KW-0479">Metal-binding</keyword>
<dbReference type="Gene3D" id="3.20.20.120">
    <property type="entry name" value="Enolase-like C-terminal domain"/>
    <property type="match status" value="1"/>
</dbReference>
<evidence type="ECO:0000313" key="5">
    <source>
        <dbReference type="EMBL" id="RKR74854.1"/>
    </source>
</evidence>
<dbReference type="Proteomes" id="UP000280008">
    <property type="component" value="Unassembled WGS sequence"/>
</dbReference>
<reference evidence="5 6" key="1">
    <citation type="submission" date="2018-10" db="EMBL/GenBank/DDBJ databases">
        <title>Sequencing the genomes of 1000 actinobacteria strains.</title>
        <authorList>
            <person name="Klenk H.-P."/>
        </authorList>
    </citation>
    <scope>NUCLEOTIDE SEQUENCE [LARGE SCALE GENOMIC DNA]</scope>
    <source>
        <strain evidence="5 6">DSM 17894</strain>
    </source>
</reference>
<evidence type="ECO:0000313" key="6">
    <source>
        <dbReference type="Proteomes" id="UP000280008"/>
    </source>
</evidence>
<dbReference type="InterPro" id="IPR036849">
    <property type="entry name" value="Enolase-like_C_sf"/>
</dbReference>
<dbReference type="InterPro" id="IPR013341">
    <property type="entry name" value="Mandelate_racemase_N_dom"/>
</dbReference>
<evidence type="ECO:0000256" key="1">
    <source>
        <dbReference type="ARBA" id="ARBA00001946"/>
    </source>
</evidence>
<dbReference type="InterPro" id="IPR046945">
    <property type="entry name" value="RHMD-like"/>
</dbReference>
<dbReference type="SUPFAM" id="SSF51604">
    <property type="entry name" value="Enolase C-terminal domain-like"/>
    <property type="match status" value="1"/>
</dbReference>
<dbReference type="InterPro" id="IPR029065">
    <property type="entry name" value="Enolase_C-like"/>
</dbReference>
<dbReference type="Gene3D" id="3.30.390.10">
    <property type="entry name" value="Enolase-like, N-terminal domain"/>
    <property type="match status" value="1"/>
</dbReference>
<dbReference type="Pfam" id="PF02746">
    <property type="entry name" value="MR_MLE_N"/>
    <property type="match status" value="1"/>
</dbReference>
<evidence type="ECO:0000256" key="3">
    <source>
        <dbReference type="ARBA" id="ARBA00022842"/>
    </source>
</evidence>
<dbReference type="Pfam" id="PF13378">
    <property type="entry name" value="MR_MLE_C"/>
    <property type="match status" value="1"/>
</dbReference>
<evidence type="ECO:0000256" key="2">
    <source>
        <dbReference type="ARBA" id="ARBA00022723"/>
    </source>
</evidence>
<dbReference type="GO" id="GO:0016836">
    <property type="term" value="F:hydro-lyase activity"/>
    <property type="evidence" value="ECO:0007669"/>
    <property type="project" value="TreeGrafter"/>
</dbReference>
<dbReference type="GO" id="GO:0000287">
    <property type="term" value="F:magnesium ion binding"/>
    <property type="evidence" value="ECO:0007669"/>
    <property type="project" value="TreeGrafter"/>
</dbReference>
<dbReference type="PANTHER" id="PTHR13794:SF58">
    <property type="entry name" value="MITOCHONDRIAL ENOLASE SUPERFAMILY MEMBER 1"/>
    <property type="match status" value="1"/>
</dbReference>
<feature type="domain" description="Mandelate racemase/muconate lactonizing enzyme C-terminal" evidence="4">
    <location>
        <begin position="152"/>
        <end position="248"/>
    </location>
</feature>
<dbReference type="SMART" id="SM00922">
    <property type="entry name" value="MR_MLE"/>
    <property type="match status" value="1"/>
</dbReference>
<gene>
    <name evidence="5" type="ORF">C8E83_1986</name>
</gene>
<dbReference type="SUPFAM" id="SSF54826">
    <property type="entry name" value="Enolase N-terminal domain-like"/>
    <property type="match status" value="1"/>
</dbReference>
<dbReference type="EMBL" id="RBKS01000001">
    <property type="protein sequence ID" value="RKR74854.1"/>
    <property type="molecule type" value="Genomic_DNA"/>
</dbReference>
<keyword evidence="6" id="KW-1185">Reference proteome</keyword>
<dbReference type="SFLD" id="SFLDS00001">
    <property type="entry name" value="Enolase"/>
    <property type="match status" value="1"/>
</dbReference>
<dbReference type="InterPro" id="IPR029017">
    <property type="entry name" value="Enolase-like_N"/>
</dbReference>